<dbReference type="PANTHER" id="PTHR38488">
    <property type="entry name" value="OXIDOREDUCTASE 9.5 KDA SUBUNIT, PUTATIVE (AFU_ORTHOLOGUE AFUA_5G08980)-RELATED"/>
    <property type="match status" value="1"/>
</dbReference>
<keyword evidence="1" id="KW-1133">Transmembrane helix</keyword>
<evidence type="ECO:0000313" key="3">
    <source>
        <dbReference type="Proteomes" id="UP000053477"/>
    </source>
</evidence>
<evidence type="ECO:0000256" key="1">
    <source>
        <dbReference type="SAM" id="Phobius"/>
    </source>
</evidence>
<feature type="transmembrane region" description="Helical" evidence="1">
    <location>
        <begin position="24"/>
        <end position="42"/>
    </location>
</feature>
<dbReference type="AlphaFoldDB" id="A0A0H2S0X9"/>
<keyword evidence="1" id="KW-0472">Membrane</keyword>
<sequence>MASLFHPVRNTFRYLQRQAHENPVILWSFGIGISGPLLVMTVPPIRKRMGWKPAEFPPTSYPLPQRARRPVVGYDDE</sequence>
<dbReference type="InParanoid" id="A0A0H2S0X9"/>
<dbReference type="STRING" id="27342.A0A0H2S0X9"/>
<proteinExistence type="predicted"/>
<protein>
    <recommendedName>
        <fullName evidence="4">NADH-ubiquinone oxidoreductase 9.5 kDa subunit</fullName>
    </recommendedName>
</protein>
<evidence type="ECO:0008006" key="4">
    <source>
        <dbReference type="Google" id="ProtNLM"/>
    </source>
</evidence>
<gene>
    <name evidence="2" type="ORF">SCHPADRAFT_846186</name>
</gene>
<keyword evidence="1" id="KW-0812">Transmembrane</keyword>
<organism evidence="2 3">
    <name type="scientific">Schizopora paradoxa</name>
    <dbReference type="NCBI Taxonomy" id="27342"/>
    <lineage>
        <taxon>Eukaryota</taxon>
        <taxon>Fungi</taxon>
        <taxon>Dikarya</taxon>
        <taxon>Basidiomycota</taxon>
        <taxon>Agaricomycotina</taxon>
        <taxon>Agaricomycetes</taxon>
        <taxon>Hymenochaetales</taxon>
        <taxon>Schizoporaceae</taxon>
        <taxon>Schizopora</taxon>
    </lineage>
</organism>
<dbReference type="EMBL" id="KQ085902">
    <property type="protein sequence ID" value="KLO17664.1"/>
    <property type="molecule type" value="Genomic_DNA"/>
</dbReference>
<dbReference type="CDD" id="cd22903">
    <property type="entry name" value="NI9M"/>
    <property type="match status" value="1"/>
</dbReference>
<dbReference type="OrthoDB" id="2093409at2759"/>
<dbReference type="InterPro" id="IPR039961">
    <property type="entry name" value="Nuo9.5"/>
</dbReference>
<reference evidence="2 3" key="1">
    <citation type="submission" date="2015-04" db="EMBL/GenBank/DDBJ databases">
        <title>Complete genome sequence of Schizopora paradoxa KUC8140, a cosmopolitan wood degrader in East Asia.</title>
        <authorList>
            <consortium name="DOE Joint Genome Institute"/>
            <person name="Min B."/>
            <person name="Park H."/>
            <person name="Jang Y."/>
            <person name="Kim J.-J."/>
            <person name="Kim K.H."/>
            <person name="Pangilinan J."/>
            <person name="Lipzen A."/>
            <person name="Riley R."/>
            <person name="Grigoriev I.V."/>
            <person name="Spatafora J.W."/>
            <person name="Choi I.-G."/>
        </authorList>
    </citation>
    <scope>NUCLEOTIDE SEQUENCE [LARGE SCALE GENOMIC DNA]</scope>
    <source>
        <strain evidence="2 3">KUC8140</strain>
    </source>
</reference>
<name>A0A0H2S0X9_9AGAM</name>
<dbReference type="PANTHER" id="PTHR38488:SF1">
    <property type="entry name" value="OXIDOREDUCTASE 9.5 KDA SUBUNIT, PUTATIVE (AFU_ORTHOLOGUE AFUA_5G08980)-RELATED"/>
    <property type="match status" value="1"/>
</dbReference>
<evidence type="ECO:0000313" key="2">
    <source>
        <dbReference type="EMBL" id="KLO17664.1"/>
    </source>
</evidence>
<accession>A0A0H2S0X9</accession>
<keyword evidence="3" id="KW-1185">Reference proteome</keyword>
<dbReference type="Proteomes" id="UP000053477">
    <property type="component" value="Unassembled WGS sequence"/>
</dbReference>